<evidence type="ECO:0000313" key="5">
    <source>
        <dbReference type="EMBL" id="MCG4618214.1"/>
    </source>
</evidence>
<feature type="compositionally biased region" description="Basic and acidic residues" evidence="2">
    <location>
        <begin position="506"/>
        <end position="519"/>
    </location>
</feature>
<dbReference type="Pfam" id="PF00188">
    <property type="entry name" value="CAP"/>
    <property type="match status" value="1"/>
</dbReference>
<dbReference type="Gene3D" id="3.40.33.10">
    <property type="entry name" value="CAP"/>
    <property type="match status" value="1"/>
</dbReference>
<gene>
    <name evidence="5" type="ORF">L0M99_06870</name>
</gene>
<dbReference type="AlphaFoldDB" id="A0AAJ1BC79"/>
<sequence length="807" mass="85607">MAAAKEVLKQKQAEAAEKDKAEKQANQAFEDAKSELSKLNKAQQEKQTAYDEAVKAQQEAATNKDNAQKALDEQTPKCEAAKKKVDDATKAKEDADAAVAAAQKAVQAAKEALEASKAKAQEQWNLGSKGFFQENKSSKALAQLNTDFVVNGKKITSYTTVGNPQDATSLENMKLALETMKEGNELRVKGDNNFAAMSALKITDELMALAQVNANYSALFKNGHSGNFGPFVNSVGENLSWAEGSPYTRSQASWYTSEKAIYDKDPSGNSGVVGHYTNLMDKDFLYTGFASGQKNASYGIVHAQEFWGGTTDTAYTYEEYLDRFMKYYNGLQDAIANGSQEARDALAKAEANAGLQEKLAKQAEAEQKLQEAITASEAEAKKCEACKAKLEEAKEALKKAEEAATSAKQDLETAKAAAKDQDGVVQKKATELVNAEKDKAAAEEAVTQAQKEVNAKQQAADTAKQEADKKQKALAEAKENYDAVVATKADAKKQLDEAENAVKQAEDALKAAENEKTKADAAVTDADTKLNDAKQKVADATDKETAAKEAKDKADQKAADAKTANEAAAKDYADKAAAQKAADDAKAKADAAAKAVEDAQKAKNTADQEAADANTAKDTAQAAKDQAAVDNKAAQEVPDLDTWVGQQPGSAPAPVAPLRIMALRAPAATNVSAETQQAIDDVLAKYQAYLEAAQAAETATEKVQQLEAAYKEAKAALAPFEVALQQANTQLDKAKASYEKLYKDCIAPGSASTAATGKHTGEANNASRSGLGKTGAADLSTILGLSVISAGAGAYLVTRRRQPKHAR</sequence>
<reference evidence="5" key="1">
    <citation type="submission" date="2022-01" db="EMBL/GenBank/DDBJ databases">
        <title>Collection of gut derived symbiotic bacterial strains cultured from healthy donors.</title>
        <authorList>
            <person name="Lin H."/>
            <person name="Kohout C."/>
            <person name="Waligurski E."/>
            <person name="Pamer E.G."/>
        </authorList>
    </citation>
    <scope>NUCLEOTIDE SEQUENCE</scope>
    <source>
        <strain evidence="5">DFI.7.46</strain>
    </source>
</reference>
<evidence type="ECO:0000256" key="1">
    <source>
        <dbReference type="SAM" id="Coils"/>
    </source>
</evidence>
<evidence type="ECO:0000256" key="3">
    <source>
        <dbReference type="SAM" id="Phobius"/>
    </source>
</evidence>
<feature type="compositionally biased region" description="Basic and acidic residues" evidence="2">
    <location>
        <begin position="581"/>
        <end position="606"/>
    </location>
</feature>
<feature type="compositionally biased region" description="Basic and acidic residues" evidence="2">
    <location>
        <begin position="66"/>
        <end position="79"/>
    </location>
</feature>
<dbReference type="InterPro" id="IPR014044">
    <property type="entry name" value="CAP_dom"/>
</dbReference>
<feature type="region of interest" description="Disordered" evidence="2">
    <location>
        <begin position="1"/>
        <end position="79"/>
    </location>
</feature>
<evidence type="ECO:0000256" key="2">
    <source>
        <dbReference type="SAM" id="MobiDB-lite"/>
    </source>
</evidence>
<comment type="caution">
    <text evidence="5">The sequence shown here is derived from an EMBL/GenBank/DDBJ whole genome shotgun (WGS) entry which is preliminary data.</text>
</comment>
<evidence type="ECO:0000313" key="6">
    <source>
        <dbReference type="Proteomes" id="UP001200537"/>
    </source>
</evidence>
<dbReference type="Proteomes" id="UP001200537">
    <property type="component" value="Unassembled WGS sequence"/>
</dbReference>
<feature type="compositionally biased region" description="Basic and acidic residues" evidence="2">
    <location>
        <begin position="1"/>
        <end position="23"/>
    </location>
</feature>
<accession>A0AAJ1BC79</accession>
<dbReference type="RefSeq" id="WP_238128163.1">
    <property type="nucleotide sequence ID" value="NZ_JAKNHJ010000012.1"/>
</dbReference>
<feature type="transmembrane region" description="Helical" evidence="3">
    <location>
        <begin position="779"/>
        <end position="798"/>
    </location>
</feature>
<feature type="region of interest" description="Disordered" evidence="2">
    <location>
        <begin position="506"/>
        <end position="651"/>
    </location>
</feature>
<feature type="compositionally biased region" description="Basic and acidic residues" evidence="2">
    <location>
        <begin position="526"/>
        <end position="560"/>
    </location>
</feature>
<keyword evidence="1" id="KW-0175">Coiled coil</keyword>
<organism evidence="5 6">
    <name type="scientific">Varibaculum cambriense</name>
    <dbReference type="NCBI Taxonomy" id="184870"/>
    <lineage>
        <taxon>Bacteria</taxon>
        <taxon>Bacillati</taxon>
        <taxon>Actinomycetota</taxon>
        <taxon>Actinomycetes</taxon>
        <taxon>Actinomycetales</taxon>
        <taxon>Actinomycetaceae</taxon>
        <taxon>Varibaculum</taxon>
    </lineage>
</organism>
<feature type="region of interest" description="Disordered" evidence="2">
    <location>
        <begin position="751"/>
        <end position="772"/>
    </location>
</feature>
<feature type="domain" description="SCP" evidence="4">
    <location>
        <begin position="185"/>
        <end position="299"/>
    </location>
</feature>
<dbReference type="SUPFAM" id="SSF55797">
    <property type="entry name" value="PR-1-like"/>
    <property type="match status" value="1"/>
</dbReference>
<feature type="coiled-coil region" evidence="1">
    <location>
        <begin position="689"/>
        <end position="744"/>
    </location>
</feature>
<proteinExistence type="predicted"/>
<keyword evidence="3" id="KW-0472">Membrane</keyword>
<protein>
    <submittedName>
        <fullName evidence="5">CAP domain-containing protein</fullName>
    </submittedName>
</protein>
<name>A0AAJ1BC79_9ACTO</name>
<keyword evidence="3" id="KW-0812">Transmembrane</keyword>
<dbReference type="EMBL" id="JAKNHJ010000012">
    <property type="protein sequence ID" value="MCG4618214.1"/>
    <property type="molecule type" value="Genomic_DNA"/>
</dbReference>
<evidence type="ECO:0000259" key="4">
    <source>
        <dbReference type="Pfam" id="PF00188"/>
    </source>
</evidence>
<feature type="compositionally biased region" description="Low complexity" evidence="2">
    <location>
        <begin position="611"/>
        <end position="635"/>
    </location>
</feature>
<dbReference type="InterPro" id="IPR035940">
    <property type="entry name" value="CAP_sf"/>
</dbReference>
<keyword evidence="3" id="KW-1133">Transmembrane helix</keyword>